<proteinExistence type="predicted"/>
<comment type="caution">
    <text evidence="2">The sequence shown here is derived from an EMBL/GenBank/DDBJ whole genome shotgun (WGS) entry which is preliminary data.</text>
</comment>
<keyword evidence="3" id="KW-1185">Reference proteome</keyword>
<reference evidence="2 3" key="1">
    <citation type="journal article" date="2021" name="Arch. Microbiol.">
        <title>Harenicola maris gen. nov., sp. nov. isolated from the Sea of Japan shallow sediments.</title>
        <authorList>
            <person name="Romanenko L.A."/>
            <person name="Kurilenko V.V."/>
            <person name="Chernysheva N.Y."/>
            <person name="Tekutyeva L.A."/>
            <person name="Velansky P.V."/>
            <person name="Svetashev V.I."/>
            <person name="Isaeva M.P."/>
        </authorList>
    </citation>
    <scope>NUCLEOTIDE SEQUENCE [LARGE SCALE GENOMIC DNA]</scope>
    <source>
        <strain evidence="2 3">KMM 3653</strain>
    </source>
</reference>
<dbReference type="EMBL" id="JADQAZ010000002">
    <property type="protein sequence ID" value="MBT0958098.1"/>
    <property type="molecule type" value="Genomic_DNA"/>
</dbReference>
<dbReference type="Proteomes" id="UP001315686">
    <property type="component" value="Unassembled WGS sequence"/>
</dbReference>
<organism evidence="2 3">
    <name type="scientific">Harenicola maris</name>
    <dbReference type="NCBI Taxonomy" id="2841044"/>
    <lineage>
        <taxon>Bacteria</taxon>
        <taxon>Pseudomonadati</taxon>
        <taxon>Pseudomonadota</taxon>
        <taxon>Alphaproteobacteria</taxon>
        <taxon>Rhodobacterales</taxon>
        <taxon>Paracoccaceae</taxon>
        <taxon>Harenicola</taxon>
    </lineage>
</organism>
<dbReference type="AlphaFoldDB" id="A0AAP2CUS8"/>
<name>A0AAP2CUS8_9RHOB</name>
<evidence type="ECO:0000313" key="2">
    <source>
        <dbReference type="EMBL" id="MBT0958098.1"/>
    </source>
</evidence>
<protein>
    <submittedName>
        <fullName evidence="2">Uncharacterized protein</fullName>
    </submittedName>
</protein>
<accession>A0AAP2CUS8</accession>
<gene>
    <name evidence="2" type="ORF">IV417_11935</name>
</gene>
<sequence>MAILRKNMITCPGCNHRAELRFAEGNANMVRQAGTPHNPDAETHYDLLQSDDWQRGDGTEINCKRCGQTGVATLPRRSSKGGAKPLPLRGQNQ</sequence>
<feature type="region of interest" description="Disordered" evidence="1">
    <location>
        <begin position="72"/>
        <end position="93"/>
    </location>
</feature>
<evidence type="ECO:0000256" key="1">
    <source>
        <dbReference type="SAM" id="MobiDB-lite"/>
    </source>
</evidence>
<dbReference type="RefSeq" id="WP_327794313.1">
    <property type="nucleotide sequence ID" value="NZ_JADQAZ010000002.1"/>
</dbReference>
<evidence type="ECO:0000313" key="3">
    <source>
        <dbReference type="Proteomes" id="UP001315686"/>
    </source>
</evidence>